<dbReference type="InterPro" id="IPR000644">
    <property type="entry name" value="CBS_dom"/>
</dbReference>
<keyword evidence="1" id="KW-0129">CBS domain</keyword>
<dbReference type="SUPFAM" id="SSF54631">
    <property type="entry name" value="CBS-domain pair"/>
    <property type="match status" value="1"/>
</dbReference>
<feature type="domain" description="CBS" evidence="2">
    <location>
        <begin position="7"/>
        <end position="63"/>
    </location>
</feature>
<dbReference type="EMBL" id="CP021331">
    <property type="protein sequence ID" value="AVX06115.1"/>
    <property type="molecule type" value="Genomic_DNA"/>
</dbReference>
<dbReference type="Proteomes" id="UP000258927">
    <property type="component" value="Plasmid pHL2708X3"/>
</dbReference>
<dbReference type="SMART" id="SM00116">
    <property type="entry name" value="CBS"/>
    <property type="match status" value="1"/>
</dbReference>
<gene>
    <name evidence="3" type="ORF">MXMO3_03612</name>
</gene>
<dbReference type="RefSeq" id="WP_245985869.1">
    <property type="nucleotide sequence ID" value="NZ_CP021331.1"/>
</dbReference>
<evidence type="ECO:0000259" key="2">
    <source>
        <dbReference type="PROSITE" id="PS51371"/>
    </source>
</evidence>
<keyword evidence="3" id="KW-0614">Plasmid</keyword>
<dbReference type="Pfam" id="PF00571">
    <property type="entry name" value="CBS"/>
    <property type="match status" value="1"/>
</dbReference>
<evidence type="ECO:0000313" key="4">
    <source>
        <dbReference type="Proteomes" id="UP000258927"/>
    </source>
</evidence>
<dbReference type="AlphaFoldDB" id="A0A2R4MJG3"/>
<organism evidence="3 4">
    <name type="scientific">Maritalea myrionectae</name>
    <dbReference type="NCBI Taxonomy" id="454601"/>
    <lineage>
        <taxon>Bacteria</taxon>
        <taxon>Pseudomonadati</taxon>
        <taxon>Pseudomonadota</taxon>
        <taxon>Alphaproteobacteria</taxon>
        <taxon>Hyphomicrobiales</taxon>
        <taxon>Devosiaceae</taxon>
        <taxon>Maritalea</taxon>
    </lineage>
</organism>
<evidence type="ECO:0000313" key="3">
    <source>
        <dbReference type="EMBL" id="AVX06115.1"/>
    </source>
</evidence>
<accession>A0A2R4MJG3</accession>
<keyword evidence="4" id="KW-1185">Reference proteome</keyword>
<dbReference type="InterPro" id="IPR046342">
    <property type="entry name" value="CBS_dom_sf"/>
</dbReference>
<dbReference type="PROSITE" id="PS51371">
    <property type="entry name" value="CBS"/>
    <property type="match status" value="1"/>
</dbReference>
<evidence type="ECO:0000256" key="1">
    <source>
        <dbReference type="PROSITE-ProRule" id="PRU00703"/>
    </source>
</evidence>
<dbReference type="Gene3D" id="3.10.580.10">
    <property type="entry name" value="CBS-domain"/>
    <property type="match status" value="1"/>
</dbReference>
<reference evidence="3 4" key="1">
    <citation type="submission" date="2017-05" db="EMBL/GenBank/DDBJ databases">
        <title>Genome Analysis of Maritalea myrionectae HL2708#5.</title>
        <authorList>
            <consortium name="Cotde Inc.-PKNU"/>
            <person name="Jang D."/>
            <person name="Oh H.-M."/>
        </authorList>
    </citation>
    <scope>NUCLEOTIDE SEQUENCE [LARGE SCALE GENOMIC DNA]</scope>
    <source>
        <strain evidence="3 4">HL2708#5</strain>
        <plasmid evidence="4">phl2708x3</plasmid>
    </source>
</reference>
<geneLocation type="plasmid" evidence="4">
    <name>phl2708x3</name>
</geneLocation>
<dbReference type="KEGG" id="mmyr:MXMO3_03612"/>
<proteinExistence type="predicted"/>
<sequence>MRIEDIMTRTVVSANSDTPVAKLVPALAEKGLHQIPIIDINSNVVGMVTQANLIGALLTSKEMVSPSKCA</sequence>
<name>A0A2R4MJG3_9HYPH</name>
<protein>
    <recommendedName>
        <fullName evidence="2">CBS domain-containing protein</fullName>
    </recommendedName>
</protein>